<dbReference type="Gene3D" id="1.10.510.10">
    <property type="entry name" value="Transferase(Phosphotransferase) domain 1"/>
    <property type="match status" value="1"/>
</dbReference>
<evidence type="ECO:0000313" key="7">
    <source>
        <dbReference type="Proteomes" id="UP000022910"/>
    </source>
</evidence>
<dbReference type="PANTHER" id="PTHR44329">
    <property type="entry name" value="SERINE/THREONINE-PROTEIN KINASE TNNI3K-RELATED"/>
    <property type="match status" value="1"/>
</dbReference>
<dbReference type="GO" id="GO:0004674">
    <property type="term" value="F:protein serine/threonine kinase activity"/>
    <property type="evidence" value="ECO:0007669"/>
    <property type="project" value="TreeGrafter"/>
</dbReference>
<dbReference type="SUPFAM" id="SSF56112">
    <property type="entry name" value="Protein kinase-like (PK-like)"/>
    <property type="match status" value="1"/>
</dbReference>
<proteinExistence type="predicted"/>
<dbReference type="EMBL" id="JEMT01013783">
    <property type="protein sequence ID" value="EXX73722.1"/>
    <property type="molecule type" value="Genomic_DNA"/>
</dbReference>
<dbReference type="PROSITE" id="PS50011">
    <property type="entry name" value="PROTEIN_KINASE_DOM"/>
    <property type="match status" value="1"/>
</dbReference>
<keyword evidence="4" id="KW-0067">ATP-binding</keyword>
<sequence>MSYGNNKLINNALNRSYALIDYNIHNDIHKQYEFRKQILLDDESLTENEKSEAIKIITEIHDLNKLTFNEGTKRICENCNQECLAIAYCEYCVRNYLKADFSNWTSGNVIIDNLIQECQMKTINPGLIPEWIPYNNIQNIEYLTKGGFSEIYTAIWINGHFIEWDSERQQLKRIGRQYVILKILENVENANQNWIEEAKSHLNISNKWTDVVQCFGLTQDPSNGNYMLVMNKLNIDLRKYLQQNHNQLTWKERIQIITDITLALQRIHYENAIHRDLHSGNILYDLGNAFYISDLGFCGPADKPLKSIYGNLPYIAPEVIAGKETTFKSDIYSIAMLMWEVSSGQPPFNNYEHDYELAMNTVNGIRPKIVPGTPLEYKNLMKQCWDADPSKRPDSYTLKEKMNEINLFYQSKSNESFTQPEQNNNFEIENCTNSSKLFTSKVHQFDNLPEPRNATEGIYCFLLIA</sequence>
<keyword evidence="2" id="KW-0547">Nucleotide-binding</keyword>
<evidence type="ECO:0000256" key="4">
    <source>
        <dbReference type="ARBA" id="ARBA00022840"/>
    </source>
</evidence>
<evidence type="ECO:0000256" key="2">
    <source>
        <dbReference type="ARBA" id="ARBA00022741"/>
    </source>
</evidence>
<dbReference type="HOGENOM" id="CLU_000288_7_34_1"/>
<dbReference type="AlphaFoldDB" id="A0A015JW07"/>
<accession>A0A015JW07</accession>
<evidence type="ECO:0000259" key="5">
    <source>
        <dbReference type="PROSITE" id="PS50011"/>
    </source>
</evidence>
<gene>
    <name evidence="6" type="ORF">RirG_057790</name>
</gene>
<dbReference type="InterPro" id="IPR001245">
    <property type="entry name" value="Ser-Thr/Tyr_kinase_cat_dom"/>
</dbReference>
<dbReference type="Pfam" id="PF07714">
    <property type="entry name" value="PK_Tyr_Ser-Thr"/>
    <property type="match status" value="1"/>
</dbReference>
<dbReference type="GO" id="GO:0005524">
    <property type="term" value="F:ATP binding"/>
    <property type="evidence" value="ECO:0007669"/>
    <property type="project" value="UniProtKB-KW"/>
</dbReference>
<name>A0A015JW07_RHIIW</name>
<dbReference type="InterPro" id="IPR051681">
    <property type="entry name" value="Ser/Thr_Kinases-Pseudokinases"/>
</dbReference>
<protein>
    <submittedName>
        <fullName evidence="6">Sps1p</fullName>
    </submittedName>
</protein>
<organism evidence="6 7">
    <name type="scientific">Rhizophagus irregularis (strain DAOM 197198w)</name>
    <name type="common">Glomus intraradices</name>
    <dbReference type="NCBI Taxonomy" id="1432141"/>
    <lineage>
        <taxon>Eukaryota</taxon>
        <taxon>Fungi</taxon>
        <taxon>Fungi incertae sedis</taxon>
        <taxon>Mucoromycota</taxon>
        <taxon>Glomeromycotina</taxon>
        <taxon>Glomeromycetes</taxon>
        <taxon>Glomerales</taxon>
        <taxon>Glomeraceae</taxon>
        <taxon>Rhizophagus</taxon>
    </lineage>
</organism>
<comment type="caution">
    <text evidence="6">The sequence shown here is derived from an EMBL/GenBank/DDBJ whole genome shotgun (WGS) entry which is preliminary data.</text>
</comment>
<keyword evidence="1" id="KW-0808">Transferase</keyword>
<keyword evidence="7" id="KW-1185">Reference proteome</keyword>
<dbReference type="InterPro" id="IPR011009">
    <property type="entry name" value="Kinase-like_dom_sf"/>
</dbReference>
<evidence type="ECO:0000313" key="6">
    <source>
        <dbReference type="EMBL" id="EXX73722.1"/>
    </source>
</evidence>
<reference evidence="6 7" key="1">
    <citation type="submission" date="2014-02" db="EMBL/GenBank/DDBJ databases">
        <title>Single nucleus genome sequencing reveals high similarity among nuclei of an endomycorrhizal fungus.</title>
        <authorList>
            <person name="Lin K."/>
            <person name="Geurts R."/>
            <person name="Zhang Z."/>
            <person name="Limpens E."/>
            <person name="Saunders D.G."/>
            <person name="Mu D."/>
            <person name="Pang E."/>
            <person name="Cao H."/>
            <person name="Cha H."/>
            <person name="Lin T."/>
            <person name="Zhou Q."/>
            <person name="Shang Y."/>
            <person name="Li Y."/>
            <person name="Ivanov S."/>
            <person name="Sharma T."/>
            <person name="Velzen R.V."/>
            <person name="Ruijter N.D."/>
            <person name="Aanen D.K."/>
            <person name="Win J."/>
            <person name="Kamoun S."/>
            <person name="Bisseling T."/>
            <person name="Huang S."/>
        </authorList>
    </citation>
    <scope>NUCLEOTIDE SEQUENCE [LARGE SCALE GENOMIC DNA]</scope>
    <source>
        <strain evidence="7">DAOM197198w</strain>
    </source>
</reference>
<dbReference type="Proteomes" id="UP000022910">
    <property type="component" value="Unassembled WGS sequence"/>
</dbReference>
<evidence type="ECO:0000256" key="3">
    <source>
        <dbReference type="ARBA" id="ARBA00022777"/>
    </source>
</evidence>
<dbReference type="PANTHER" id="PTHR44329:SF288">
    <property type="entry name" value="MITOGEN-ACTIVATED PROTEIN KINASE KINASE KINASE 20"/>
    <property type="match status" value="1"/>
</dbReference>
<feature type="domain" description="Protein kinase" evidence="5">
    <location>
        <begin position="137"/>
        <end position="409"/>
    </location>
</feature>
<dbReference type="InterPro" id="IPR000719">
    <property type="entry name" value="Prot_kinase_dom"/>
</dbReference>
<evidence type="ECO:0000256" key="1">
    <source>
        <dbReference type="ARBA" id="ARBA00022679"/>
    </source>
</evidence>
<keyword evidence="3" id="KW-0418">Kinase</keyword>